<dbReference type="OrthoDB" id="1928346at2759"/>
<evidence type="ECO:0000256" key="1">
    <source>
        <dbReference type="ARBA" id="ARBA00022821"/>
    </source>
</evidence>
<evidence type="ECO:0000256" key="2">
    <source>
        <dbReference type="SAM" id="MobiDB-lite"/>
    </source>
</evidence>
<dbReference type="GO" id="GO:0006952">
    <property type="term" value="P:defense response"/>
    <property type="evidence" value="ECO:0007669"/>
    <property type="project" value="UniProtKB-KW"/>
</dbReference>
<sequence>MDSLEEWKDAKELTSPGEMLVVFPCLEILGLFGCTELRSLPGVPSVIRHLEIIGLKLRREGRLKTLVIGGIIEELDAFPILRYPSIRYSHASLKKLRLHGSPTLNSLPNEIQLFTALEELRIQNFNGMEALPDWFSYLSSLQKLSLDYCKKLICAEGSGAEWFQIAHVPNIRIDGKRIQGNNSEDSNSFHDSDEDLTI</sequence>
<dbReference type="PANTHER" id="PTHR36766">
    <property type="entry name" value="PLANT BROAD-SPECTRUM MILDEW RESISTANCE PROTEIN RPW8"/>
    <property type="match status" value="1"/>
</dbReference>
<evidence type="ECO:0000313" key="4">
    <source>
        <dbReference type="Proteomes" id="UP000737018"/>
    </source>
</evidence>
<gene>
    <name evidence="3" type="ORF">CMV_028098</name>
</gene>
<keyword evidence="4" id="KW-1185">Reference proteome</keyword>
<name>A0A8J4V8R5_9ROSI</name>
<reference evidence="3" key="1">
    <citation type="submission" date="2020-03" db="EMBL/GenBank/DDBJ databases">
        <title>Castanea mollissima Vanexum genome sequencing.</title>
        <authorList>
            <person name="Staton M."/>
        </authorList>
    </citation>
    <scope>NUCLEOTIDE SEQUENCE</scope>
    <source>
        <tissue evidence="3">Leaf</tissue>
    </source>
</reference>
<evidence type="ECO:0000313" key="3">
    <source>
        <dbReference type="EMBL" id="KAF3945535.1"/>
    </source>
</evidence>
<organism evidence="3 4">
    <name type="scientific">Castanea mollissima</name>
    <name type="common">Chinese chestnut</name>
    <dbReference type="NCBI Taxonomy" id="60419"/>
    <lineage>
        <taxon>Eukaryota</taxon>
        <taxon>Viridiplantae</taxon>
        <taxon>Streptophyta</taxon>
        <taxon>Embryophyta</taxon>
        <taxon>Tracheophyta</taxon>
        <taxon>Spermatophyta</taxon>
        <taxon>Magnoliopsida</taxon>
        <taxon>eudicotyledons</taxon>
        <taxon>Gunneridae</taxon>
        <taxon>Pentapetalae</taxon>
        <taxon>rosids</taxon>
        <taxon>fabids</taxon>
        <taxon>Fagales</taxon>
        <taxon>Fagaceae</taxon>
        <taxon>Castanea</taxon>
    </lineage>
</organism>
<keyword evidence="1" id="KW-0611">Plant defense</keyword>
<dbReference type="EMBL" id="JRKL02012309">
    <property type="protein sequence ID" value="KAF3945535.1"/>
    <property type="molecule type" value="Genomic_DNA"/>
</dbReference>
<dbReference type="Gene3D" id="3.80.10.10">
    <property type="entry name" value="Ribonuclease Inhibitor"/>
    <property type="match status" value="1"/>
</dbReference>
<proteinExistence type="predicted"/>
<comment type="caution">
    <text evidence="3">The sequence shown here is derived from an EMBL/GenBank/DDBJ whole genome shotgun (WGS) entry which is preliminary data.</text>
</comment>
<feature type="region of interest" description="Disordered" evidence="2">
    <location>
        <begin position="177"/>
        <end position="198"/>
    </location>
</feature>
<dbReference type="AlphaFoldDB" id="A0A8J4V8R5"/>
<dbReference type="Proteomes" id="UP000737018">
    <property type="component" value="Unassembled WGS sequence"/>
</dbReference>
<dbReference type="PANTHER" id="PTHR36766:SF40">
    <property type="entry name" value="DISEASE RESISTANCE PROTEIN RGA3"/>
    <property type="match status" value="1"/>
</dbReference>
<accession>A0A8J4V8R5</accession>
<protein>
    <submittedName>
        <fullName evidence="3">Uncharacterized protein</fullName>
    </submittedName>
</protein>
<dbReference type="SUPFAM" id="SSF52047">
    <property type="entry name" value="RNI-like"/>
    <property type="match status" value="1"/>
</dbReference>
<dbReference type="InterPro" id="IPR032675">
    <property type="entry name" value="LRR_dom_sf"/>
</dbReference>